<comment type="cofactor">
    <cofactor evidence="1 13">
        <name>adenosylcob(III)alamin</name>
        <dbReference type="ChEBI" id="CHEBI:18408"/>
    </cofactor>
</comment>
<dbReference type="PANTHER" id="PTHR43371">
    <property type="entry name" value="VITAMIN B12-DEPENDENT RIBONUCLEOTIDE REDUCTASE"/>
    <property type="match status" value="1"/>
</dbReference>
<evidence type="ECO:0000256" key="1">
    <source>
        <dbReference type="ARBA" id="ARBA00001922"/>
    </source>
</evidence>
<protein>
    <recommendedName>
        <fullName evidence="4 13">Vitamin B12-dependent ribonucleotide reductase</fullName>
        <ecNumber evidence="3 13">1.17.4.1</ecNumber>
    </recommendedName>
</protein>
<reference evidence="19" key="1">
    <citation type="submission" date="2017-09" db="EMBL/GenBank/DDBJ databases">
        <title>Depth-based differentiation of microbial function through sediment-hosted aquifers and enrichment of novel symbionts in the deep terrestrial subsurface.</title>
        <authorList>
            <person name="Probst A.J."/>
            <person name="Ladd B."/>
            <person name="Jarett J.K."/>
            <person name="Geller-Mcgrath D.E."/>
            <person name="Sieber C.M.K."/>
            <person name="Emerson J.B."/>
            <person name="Anantharaman K."/>
            <person name="Thomas B.C."/>
            <person name="Malmstrom R."/>
            <person name="Stieglmeier M."/>
            <person name="Klingl A."/>
            <person name="Woyke T."/>
            <person name="Ryan C.M."/>
            <person name="Banfield J.F."/>
        </authorList>
    </citation>
    <scope>NUCLEOTIDE SEQUENCE [LARGE SCALE GENOMIC DNA]</scope>
</reference>
<dbReference type="GO" id="GO:0031419">
    <property type="term" value="F:cobalamin binding"/>
    <property type="evidence" value="ECO:0007669"/>
    <property type="project" value="UniProtKB-KW"/>
</dbReference>
<dbReference type="NCBIfam" id="NF005122">
    <property type="entry name" value="PRK06556.1"/>
    <property type="match status" value="1"/>
</dbReference>
<dbReference type="CDD" id="cd02888">
    <property type="entry name" value="RNR_II_dimer"/>
    <property type="match status" value="1"/>
</dbReference>
<keyword evidence="10 13" id="KW-0170">Cobalt</keyword>
<feature type="domain" description="Ribonucleotide reductase large subunit C-terminal" evidence="15">
    <location>
        <begin position="204"/>
        <end position="673"/>
    </location>
</feature>
<evidence type="ECO:0000256" key="5">
    <source>
        <dbReference type="ARBA" id="ARBA00022628"/>
    </source>
</evidence>
<dbReference type="Gene3D" id="3.20.70.20">
    <property type="match status" value="2"/>
</dbReference>
<evidence type="ECO:0000256" key="2">
    <source>
        <dbReference type="ARBA" id="ARBA00007405"/>
    </source>
</evidence>
<evidence type="ECO:0000256" key="14">
    <source>
        <dbReference type="SAM" id="MobiDB-lite"/>
    </source>
</evidence>
<comment type="caution">
    <text evidence="18">The sequence shown here is derived from an EMBL/GenBank/DDBJ whole genome shotgun (WGS) entry which is preliminary data.</text>
</comment>
<evidence type="ECO:0000256" key="8">
    <source>
        <dbReference type="ARBA" id="ARBA00023002"/>
    </source>
</evidence>
<evidence type="ECO:0000256" key="10">
    <source>
        <dbReference type="ARBA" id="ARBA00023285"/>
    </source>
</evidence>
<dbReference type="InterPro" id="IPR013344">
    <property type="entry name" value="RNR_NrdJ/NrdZ"/>
</dbReference>
<evidence type="ECO:0000256" key="3">
    <source>
        <dbReference type="ARBA" id="ARBA00012274"/>
    </source>
</evidence>
<evidence type="ECO:0000313" key="19">
    <source>
        <dbReference type="Proteomes" id="UP000231162"/>
    </source>
</evidence>
<dbReference type="NCBIfam" id="TIGR02504">
    <property type="entry name" value="NrdJ_Z"/>
    <property type="match status" value="1"/>
</dbReference>
<dbReference type="GO" id="GO:0004748">
    <property type="term" value="F:ribonucleoside-diphosphate reductase activity, thioredoxin disulfide as acceptor"/>
    <property type="evidence" value="ECO:0007669"/>
    <property type="project" value="UniProtKB-EC"/>
</dbReference>
<organism evidence="18 19">
    <name type="scientific">Candidatus Berkelbacteria bacterium CG10_big_fil_rev_8_21_14_0_10_43_14</name>
    <dbReference type="NCBI Taxonomy" id="1974515"/>
    <lineage>
        <taxon>Bacteria</taxon>
        <taxon>Candidatus Berkelbacteria</taxon>
    </lineage>
</organism>
<feature type="region of interest" description="Disordered" evidence="14">
    <location>
        <begin position="997"/>
        <end position="1022"/>
    </location>
</feature>
<dbReference type="PANTHER" id="PTHR43371:SF1">
    <property type="entry name" value="RIBONUCLEOSIDE-DIPHOSPHATE REDUCTASE"/>
    <property type="match status" value="1"/>
</dbReference>
<dbReference type="Pfam" id="PF08471">
    <property type="entry name" value="Ribonuc_red_2_N"/>
    <property type="match status" value="1"/>
</dbReference>
<feature type="compositionally biased region" description="Polar residues" evidence="14">
    <location>
        <begin position="1001"/>
        <end position="1020"/>
    </location>
</feature>
<feature type="domain" description="Ribonucleotide reductase class II vitamin B12-dependent N-terminal" evidence="16">
    <location>
        <begin position="62"/>
        <end position="155"/>
    </location>
</feature>
<keyword evidence="6 13" id="KW-0237">DNA synthesis</keyword>
<evidence type="ECO:0000259" key="15">
    <source>
        <dbReference type="Pfam" id="PF02867"/>
    </source>
</evidence>
<feature type="compositionally biased region" description="Basic and acidic residues" evidence="14">
    <location>
        <begin position="12"/>
        <end position="23"/>
    </location>
</feature>
<dbReference type="EC" id="1.17.4.1" evidence="3 13"/>
<keyword evidence="5 13" id="KW-0846">Cobalamin</keyword>
<evidence type="ECO:0000256" key="11">
    <source>
        <dbReference type="ARBA" id="ARBA00025437"/>
    </source>
</evidence>
<evidence type="ECO:0000313" key="18">
    <source>
        <dbReference type="EMBL" id="PIS06717.1"/>
    </source>
</evidence>
<comment type="function">
    <text evidence="11 13">Catalyzes the reduction of ribonucleotides to deoxyribonucleotides. May function to provide a pool of deoxyribonucleotide precursors for DNA repair during oxygen limitation and/or for immediate growth after restoration of oxygen.</text>
</comment>
<dbReference type="PRINTS" id="PR01183">
    <property type="entry name" value="RIBORDTASEM1"/>
</dbReference>
<dbReference type="InterPro" id="IPR013678">
    <property type="entry name" value="RNR_2_N"/>
</dbReference>
<evidence type="ECO:0000256" key="6">
    <source>
        <dbReference type="ARBA" id="ARBA00022634"/>
    </source>
</evidence>
<dbReference type="Pfam" id="PF12637">
    <property type="entry name" value="TSCPD"/>
    <property type="match status" value="1"/>
</dbReference>
<evidence type="ECO:0000256" key="13">
    <source>
        <dbReference type="RuleBase" id="RU364064"/>
    </source>
</evidence>
<dbReference type="GO" id="GO:0000166">
    <property type="term" value="F:nucleotide binding"/>
    <property type="evidence" value="ECO:0007669"/>
    <property type="project" value="UniProtKB-KW"/>
</dbReference>
<dbReference type="InterPro" id="IPR024434">
    <property type="entry name" value="TSCPD_dom"/>
</dbReference>
<evidence type="ECO:0000256" key="4">
    <source>
        <dbReference type="ARBA" id="ARBA00014409"/>
    </source>
</evidence>
<evidence type="ECO:0000256" key="9">
    <source>
        <dbReference type="ARBA" id="ARBA00023157"/>
    </source>
</evidence>
<dbReference type="GO" id="GO:0071897">
    <property type="term" value="P:DNA biosynthetic process"/>
    <property type="evidence" value="ECO:0007669"/>
    <property type="project" value="UniProtKB-KW"/>
</dbReference>
<keyword evidence="9" id="KW-1015">Disulfide bond</keyword>
<name>A0A2M6R896_9BACT</name>
<keyword evidence="7 13" id="KW-0547">Nucleotide-binding</keyword>
<proteinExistence type="inferred from homology"/>
<dbReference type="InterPro" id="IPR000788">
    <property type="entry name" value="RNR_lg_C"/>
</dbReference>
<gene>
    <name evidence="18" type="ORF">COT79_03180</name>
</gene>
<dbReference type="InterPro" id="IPR050862">
    <property type="entry name" value="RdRp_reductase_class-2"/>
</dbReference>
<dbReference type="Pfam" id="PF02867">
    <property type="entry name" value="Ribonuc_red_lgC"/>
    <property type="match status" value="2"/>
</dbReference>
<dbReference type="EMBL" id="PEZX01000040">
    <property type="protein sequence ID" value="PIS06717.1"/>
    <property type="molecule type" value="Genomic_DNA"/>
</dbReference>
<evidence type="ECO:0000259" key="16">
    <source>
        <dbReference type="Pfam" id="PF08471"/>
    </source>
</evidence>
<keyword evidence="8 13" id="KW-0560">Oxidoreductase</keyword>
<dbReference type="Proteomes" id="UP000231162">
    <property type="component" value="Unassembled WGS sequence"/>
</dbReference>
<comment type="catalytic activity">
    <reaction evidence="12 13">
        <text>a 2'-deoxyribonucleoside 5'-diphosphate + [thioredoxin]-disulfide + H2O = a ribonucleoside 5'-diphosphate + [thioredoxin]-dithiol</text>
        <dbReference type="Rhea" id="RHEA:23252"/>
        <dbReference type="Rhea" id="RHEA-COMP:10698"/>
        <dbReference type="Rhea" id="RHEA-COMP:10700"/>
        <dbReference type="ChEBI" id="CHEBI:15377"/>
        <dbReference type="ChEBI" id="CHEBI:29950"/>
        <dbReference type="ChEBI" id="CHEBI:50058"/>
        <dbReference type="ChEBI" id="CHEBI:57930"/>
        <dbReference type="ChEBI" id="CHEBI:73316"/>
        <dbReference type="EC" id="1.17.4.1"/>
    </reaction>
</comment>
<evidence type="ECO:0000256" key="7">
    <source>
        <dbReference type="ARBA" id="ARBA00022741"/>
    </source>
</evidence>
<sequence length="1072" mass="118594">MNQFDLKPIEVTTKKDTTRDPKKSTIRRSPSRQHTKGKGISFHRYYTEANVHPYDILKWVKKDSRIMDEKGNIIFELTDCEVPEGWSQLATDIAVSKYFRKAGVPQTGHEVSARQMVTRVARTLRKAGELQGNYFASADDAEVFEMELTHLLINQMGAFNSPVWFNCGLWHEYGISGTSVNYYWDQKTDTITEINNGYEHPQCSACFIQSVKDDMLSIFDLVKNEAKLFKYGSGTGTNFSSLRGRGEKLSGGGTSSGVMSFLEVLDRGAASIKSGGTTRRAAKMVILDIDHPEIVDFILWKVREEKKAQILIASGEYPSDYNGEAYKTVSGQNSNNSVRVTDAFMDAFLNDQEWNTISRTSGEKMNTYQAREIMEMIAQSAWSCADPGIQFDTTINTWHMVPNSGRINGSNPCSEYMFLDDSACNLASLNLMKYMHDGTFDIAGYRHGVEVFLTAMDIIIDFASYPTAQIAGNSHTFRPLGLGYANLGTLLMTMGIPYDSEEGRAWAGALTAMLHSRAYAHSAELAHEKEPFSEYDLNKEPALHVIQKHRDAAFSINTQKAPQYIIDGAREDADRMLALAQKYGVRNAQVTNIAPTGTIGLLMDCDTTGVEPDFGLVKFKKLAGGGFFKIVNQSVREALHNVGYTDIQIDAIITYAVGTGTLAGAPHINEETLREKGFTDADIHAINEKLPGSFDLEHALTHDAISAETFQRLGVSSEQLEDTSFRLLVHLGFSEDEIEEASKVICGVMMVEGAPDLNKEHLAIFDCANKCGKYGTRSIAAMGHVRMMAAVQPFISGAISKTVNLPFEATAEEIKQTYIEAWRLGVKAIAVYRDGSKGSQPLSSGTTQKKKEYVEKEVETKIEYRPMRRRLADERSALTHKFSIAGHKGFVTVGLYDDGTPGEIFITMSKEGTVISGLLDAFATSISFALQYGVPLRDLVNKFAHMRFEPSGFTKNIQIPIAKSIVDYIFRWMAVKFLPRDDWAGVGIHVDESQLKEMETPSATPPTSHIDDTTQPQLSLDTPPANTHRIIHSSRPFDVTGDSPTCDSCGGLMTRSGTCYKCMNCGSTSGCS</sequence>
<dbReference type="GO" id="GO:0050897">
    <property type="term" value="F:cobalt ion binding"/>
    <property type="evidence" value="ECO:0007669"/>
    <property type="project" value="InterPro"/>
</dbReference>
<feature type="compositionally biased region" description="Basic residues" evidence="14">
    <location>
        <begin position="24"/>
        <end position="37"/>
    </location>
</feature>
<accession>A0A2M6R896</accession>
<dbReference type="AlphaFoldDB" id="A0A2M6R896"/>
<feature type="region of interest" description="Disordered" evidence="14">
    <location>
        <begin position="1"/>
        <end position="39"/>
    </location>
</feature>
<comment type="similarity">
    <text evidence="2 13">Belongs to the ribonucleoside diphosphate reductase class-2 family.</text>
</comment>
<dbReference type="SUPFAM" id="SSF51998">
    <property type="entry name" value="PFL-like glycyl radical enzymes"/>
    <property type="match status" value="1"/>
</dbReference>
<feature type="domain" description="TSCPD" evidence="17">
    <location>
        <begin position="873"/>
        <end position="974"/>
    </location>
</feature>
<evidence type="ECO:0000256" key="12">
    <source>
        <dbReference type="ARBA" id="ARBA00047754"/>
    </source>
</evidence>
<evidence type="ECO:0000259" key="17">
    <source>
        <dbReference type="Pfam" id="PF12637"/>
    </source>
</evidence>
<feature type="domain" description="Ribonucleotide reductase large subunit C-terminal" evidence="15">
    <location>
        <begin position="719"/>
        <end position="832"/>
    </location>
</feature>